<dbReference type="EMBL" id="CP001785">
    <property type="protein sequence ID" value="ACX52808.1"/>
    <property type="molecule type" value="Genomic_DNA"/>
</dbReference>
<gene>
    <name evidence="2" type="ordered locus">Adeg_1716</name>
</gene>
<dbReference type="GO" id="GO:0043683">
    <property type="term" value="P:type IV pilus assembly"/>
    <property type="evidence" value="ECO:0007669"/>
    <property type="project" value="InterPro"/>
</dbReference>
<dbReference type="Pfam" id="PF04350">
    <property type="entry name" value="PilO"/>
    <property type="match status" value="1"/>
</dbReference>
<sequence length="236" mass="26502">MSNAGLRRVLLLALLGALGVFLLVWFLFLPQWRAYARTREDLQKAQSELTRYQQLLAARPWEEKRVEELRRDPLLNFFTLDARQGTDVVLLGLQAAVRKVRVVSFEPGQVVEKQYVLALPLQIGVEGSYPDVLSFVEGLETGAIRNLVEIRSFKLSGQESTPGTVRGDFAAVLYMDKNPQARLMLEQVGGWALGRPNLFQPLFPQSQQPLQGKPPGETGEKAEGHNLPREPIRQEG</sequence>
<dbReference type="Gene3D" id="3.30.70.60">
    <property type="match status" value="1"/>
</dbReference>
<name>C9R929_AMMDK</name>
<reference evidence="2 3" key="1">
    <citation type="submission" date="2009-10" db="EMBL/GenBank/DDBJ databases">
        <title>Complete sequence of chromosome of Ammonifex degensii KC4.</title>
        <authorList>
            <consortium name="US DOE Joint Genome Institute"/>
            <person name="Kerfeld C."/>
            <person name="Goodner B."/>
            <person name="Huber H."/>
            <person name="Stetter K."/>
            <person name="Lucas S."/>
            <person name="Copeland A."/>
            <person name="Lapidus A."/>
            <person name="Glavina del Rio T."/>
            <person name="Dalin E."/>
            <person name="Tice H."/>
            <person name="Bruce D."/>
            <person name="Goodwin L."/>
            <person name="Pitluck S."/>
            <person name="Saunders E."/>
            <person name="Brettin T."/>
            <person name="Detter J.C."/>
            <person name="Han C."/>
            <person name="Larimer F."/>
            <person name="Land M."/>
            <person name="Hauser L."/>
            <person name="Kyrpides N."/>
            <person name="Ovchinnikova G."/>
            <person name="Richardson P."/>
        </authorList>
    </citation>
    <scope>NUCLEOTIDE SEQUENCE [LARGE SCALE GENOMIC DNA]</scope>
    <source>
        <strain evidence="3">DSM 10501 / KC4</strain>
    </source>
</reference>
<evidence type="ECO:0000256" key="1">
    <source>
        <dbReference type="SAM" id="MobiDB-lite"/>
    </source>
</evidence>
<keyword evidence="3" id="KW-1185">Reference proteome</keyword>
<dbReference type="Proteomes" id="UP000002620">
    <property type="component" value="Chromosome"/>
</dbReference>
<evidence type="ECO:0000313" key="3">
    <source>
        <dbReference type="Proteomes" id="UP000002620"/>
    </source>
</evidence>
<evidence type="ECO:0000313" key="2">
    <source>
        <dbReference type="EMBL" id="ACX52808.1"/>
    </source>
</evidence>
<accession>C9R929</accession>
<dbReference type="AlphaFoldDB" id="C9R929"/>
<protein>
    <submittedName>
        <fullName evidence="2">Uncharacterized protein</fullName>
    </submittedName>
</protein>
<dbReference type="eggNOG" id="COG3167">
    <property type="taxonomic scope" value="Bacteria"/>
</dbReference>
<proteinExistence type="predicted"/>
<dbReference type="STRING" id="429009.Adeg_1716"/>
<dbReference type="GO" id="GO:0043107">
    <property type="term" value="P:type IV pilus-dependent motility"/>
    <property type="evidence" value="ECO:0007669"/>
    <property type="project" value="InterPro"/>
</dbReference>
<dbReference type="KEGG" id="adg:Adeg_1716"/>
<dbReference type="InterPro" id="IPR014717">
    <property type="entry name" value="Transl_elong_EF1B/ribsomal_bS6"/>
</dbReference>
<feature type="compositionally biased region" description="Basic and acidic residues" evidence="1">
    <location>
        <begin position="218"/>
        <end position="236"/>
    </location>
</feature>
<dbReference type="InterPro" id="IPR007445">
    <property type="entry name" value="PilO"/>
</dbReference>
<organism evidence="2 3">
    <name type="scientific">Ammonifex degensii (strain DSM 10501 / KC4)</name>
    <dbReference type="NCBI Taxonomy" id="429009"/>
    <lineage>
        <taxon>Bacteria</taxon>
        <taxon>Bacillati</taxon>
        <taxon>Bacillota</taxon>
        <taxon>Clostridia</taxon>
        <taxon>Thermoanaerobacterales</taxon>
        <taxon>Thermoanaerobacteraceae</taxon>
        <taxon>Ammonifex</taxon>
    </lineage>
</organism>
<feature type="region of interest" description="Disordered" evidence="1">
    <location>
        <begin position="203"/>
        <end position="236"/>
    </location>
</feature>
<dbReference type="HOGENOM" id="CLU_1041021_0_0_9"/>
<dbReference type="OrthoDB" id="1723407at2"/>